<dbReference type="AlphaFoldDB" id="A0A8S1H2B4"/>
<gene>
    <name evidence="2" type="ORF">CAUJ_LOCUS5406</name>
</gene>
<keyword evidence="3" id="KW-1185">Reference proteome</keyword>
<evidence type="ECO:0000313" key="3">
    <source>
        <dbReference type="Proteomes" id="UP000835052"/>
    </source>
</evidence>
<dbReference type="OrthoDB" id="5771658at2759"/>
<organism evidence="2 3">
    <name type="scientific">Caenorhabditis auriculariae</name>
    <dbReference type="NCBI Taxonomy" id="2777116"/>
    <lineage>
        <taxon>Eukaryota</taxon>
        <taxon>Metazoa</taxon>
        <taxon>Ecdysozoa</taxon>
        <taxon>Nematoda</taxon>
        <taxon>Chromadorea</taxon>
        <taxon>Rhabditida</taxon>
        <taxon>Rhabditina</taxon>
        <taxon>Rhabditomorpha</taxon>
        <taxon>Rhabditoidea</taxon>
        <taxon>Rhabditidae</taxon>
        <taxon>Peloderinae</taxon>
        <taxon>Caenorhabditis</taxon>
    </lineage>
</organism>
<dbReference type="Gene3D" id="3.10.450.10">
    <property type="match status" value="1"/>
</dbReference>
<evidence type="ECO:0000313" key="2">
    <source>
        <dbReference type="EMBL" id="CAD6189487.1"/>
    </source>
</evidence>
<feature type="signal peptide" evidence="1">
    <location>
        <begin position="1"/>
        <end position="23"/>
    </location>
</feature>
<comment type="caution">
    <text evidence="2">The sequence shown here is derived from an EMBL/GenBank/DDBJ whole genome shotgun (WGS) entry which is preliminary data.</text>
</comment>
<dbReference type="EMBL" id="CAJGYM010000011">
    <property type="protein sequence ID" value="CAD6189487.1"/>
    <property type="molecule type" value="Genomic_DNA"/>
</dbReference>
<keyword evidence="1" id="KW-0732">Signal</keyword>
<name>A0A8S1H2B4_9PELO</name>
<evidence type="ECO:0008006" key="4">
    <source>
        <dbReference type="Google" id="ProtNLM"/>
    </source>
</evidence>
<evidence type="ECO:0000256" key="1">
    <source>
        <dbReference type="SAM" id="SignalP"/>
    </source>
</evidence>
<sequence>MNAIIIFSLVSAIFCAPVPEELADDFLGLAWEAASTKVNEGNPGRYIVPVEVVKGSRQGTVTTLEVVYQESWCSEKNGQELEDVCESMCPVYEGGEKTTYEVIATEENNGNTFEARRIA</sequence>
<feature type="chain" id="PRO_5035865021" description="Cystatin domain-containing protein" evidence="1">
    <location>
        <begin position="24"/>
        <end position="119"/>
    </location>
</feature>
<accession>A0A8S1H2B4</accession>
<reference evidence="2" key="1">
    <citation type="submission" date="2020-10" db="EMBL/GenBank/DDBJ databases">
        <authorList>
            <person name="Kikuchi T."/>
        </authorList>
    </citation>
    <scope>NUCLEOTIDE SEQUENCE</scope>
    <source>
        <strain evidence="2">NKZ352</strain>
    </source>
</reference>
<dbReference type="Proteomes" id="UP000835052">
    <property type="component" value="Unassembled WGS sequence"/>
</dbReference>
<protein>
    <recommendedName>
        <fullName evidence="4">Cystatin domain-containing protein</fullName>
    </recommendedName>
</protein>
<proteinExistence type="predicted"/>